<comment type="caution">
    <text evidence="2">The sequence shown here is derived from an EMBL/GenBank/DDBJ whole genome shotgun (WGS) entry which is preliminary data.</text>
</comment>
<feature type="region of interest" description="Disordered" evidence="1">
    <location>
        <begin position="1"/>
        <end position="29"/>
    </location>
</feature>
<evidence type="ECO:0000256" key="1">
    <source>
        <dbReference type="SAM" id="MobiDB-lite"/>
    </source>
</evidence>
<organism evidence="2 3">
    <name type="scientific">Cnephaeus nilssonii</name>
    <name type="common">Northern bat</name>
    <name type="synonym">Eptesicus nilssonii</name>
    <dbReference type="NCBI Taxonomy" id="3371016"/>
    <lineage>
        <taxon>Eukaryota</taxon>
        <taxon>Metazoa</taxon>
        <taxon>Chordata</taxon>
        <taxon>Craniata</taxon>
        <taxon>Vertebrata</taxon>
        <taxon>Euteleostomi</taxon>
        <taxon>Mammalia</taxon>
        <taxon>Eutheria</taxon>
        <taxon>Laurasiatheria</taxon>
        <taxon>Chiroptera</taxon>
        <taxon>Yangochiroptera</taxon>
        <taxon>Vespertilionidae</taxon>
        <taxon>Cnephaeus</taxon>
    </lineage>
</organism>
<sequence>MLRSFLASRHPSRRRGPCRVPGSDRPGRSLAERLMPVAVQLQVEAEGGGCWQVGRQGEVRRAEEAAGKEACEWPGASSVSVRPAGVTSETEGRYYLRVALAAASCTPPTGDVPATKVHALDRDRTQDPSVRRPTLYPRSHTG</sequence>
<dbReference type="Proteomes" id="UP001177744">
    <property type="component" value="Unassembled WGS sequence"/>
</dbReference>
<evidence type="ECO:0000313" key="3">
    <source>
        <dbReference type="Proteomes" id="UP001177744"/>
    </source>
</evidence>
<gene>
    <name evidence="2" type="ORF">QTO34_012353</name>
</gene>
<reference evidence="2" key="1">
    <citation type="submission" date="2023-06" db="EMBL/GenBank/DDBJ databases">
        <title>Reference genome for the Northern bat (Eptesicus nilssonii), a most northern bat species.</title>
        <authorList>
            <person name="Laine V.N."/>
            <person name="Pulliainen A.T."/>
            <person name="Lilley T.M."/>
        </authorList>
    </citation>
    <scope>NUCLEOTIDE SEQUENCE</scope>
    <source>
        <strain evidence="2">BLF_Eptnil</strain>
        <tissue evidence="2">Kidney</tissue>
    </source>
</reference>
<protein>
    <submittedName>
        <fullName evidence="2">Uncharacterized protein</fullName>
    </submittedName>
</protein>
<keyword evidence="3" id="KW-1185">Reference proteome</keyword>
<evidence type="ECO:0000313" key="2">
    <source>
        <dbReference type="EMBL" id="KAK1327932.1"/>
    </source>
</evidence>
<name>A0AA40LDB8_CNENI</name>
<dbReference type="AlphaFoldDB" id="A0AA40LDB8"/>
<dbReference type="EMBL" id="JAULJE010000024">
    <property type="protein sequence ID" value="KAK1327932.1"/>
    <property type="molecule type" value="Genomic_DNA"/>
</dbReference>
<feature type="compositionally biased region" description="Basic and acidic residues" evidence="1">
    <location>
        <begin position="118"/>
        <end position="130"/>
    </location>
</feature>
<proteinExistence type="predicted"/>
<feature type="region of interest" description="Disordered" evidence="1">
    <location>
        <begin position="106"/>
        <end position="142"/>
    </location>
</feature>
<accession>A0AA40LDB8</accession>